<sequence>MKFLVFVCVCIAAANAQFKCPPKDGQYPDPIQCDKFYECEDGIAKAKLCPDGLVFDPEIRKRNKCDQPFNVECGDRDQLQPPQPKGVCPRLNGFFAHEDPAVCNKFYNCIQGDNTEMTCTAGLVFDEYNGLCVWPETIDRKGCNVQGNTLKDGFTCPKETQKDANGNLVVHPKFPHNTDCQRFYVCLNGVEPRDLGCQVGEVYNDVSQRCDSPENVPGCEDWYQSEETPSAGASKPSKPKSK</sequence>
<dbReference type="InterPro" id="IPR002557">
    <property type="entry name" value="Chitin-bd_dom"/>
</dbReference>
<evidence type="ECO:0000256" key="3">
    <source>
        <dbReference type="ARBA" id="ARBA00022737"/>
    </source>
</evidence>
<dbReference type="GO" id="GO:0008061">
    <property type="term" value="F:chitin binding"/>
    <property type="evidence" value="ECO:0007669"/>
    <property type="project" value="UniProtKB-KW"/>
</dbReference>
<reference evidence="9" key="1">
    <citation type="submission" date="2022-01" db="EMBL/GenBank/DDBJ databases">
        <authorList>
            <person name="King R."/>
        </authorList>
    </citation>
    <scope>NUCLEOTIDE SEQUENCE</scope>
</reference>
<dbReference type="EMBL" id="OU898276">
    <property type="protein sequence ID" value="CAG9827619.1"/>
    <property type="molecule type" value="Genomic_DNA"/>
</dbReference>
<evidence type="ECO:0000256" key="2">
    <source>
        <dbReference type="ARBA" id="ARBA00022729"/>
    </source>
</evidence>
<proteinExistence type="predicted"/>
<dbReference type="PANTHER" id="PTHR23301">
    <property type="entry name" value="CHITIN BINDING PERITROPHIN-A"/>
    <property type="match status" value="1"/>
</dbReference>
<dbReference type="InterPro" id="IPR036508">
    <property type="entry name" value="Chitin-bd_dom_sf"/>
</dbReference>
<dbReference type="SUPFAM" id="SSF57625">
    <property type="entry name" value="Invertebrate chitin-binding proteins"/>
    <property type="match status" value="3"/>
</dbReference>
<feature type="domain" description="Chitin-binding type-2" evidence="8">
    <location>
        <begin position="154"/>
        <end position="221"/>
    </location>
</feature>
<keyword evidence="3" id="KW-0677">Repeat</keyword>
<name>A0A9N9SR56_DIABA</name>
<feature type="domain" description="Chitin-binding type-2" evidence="8">
    <location>
        <begin position="86"/>
        <end position="145"/>
    </location>
</feature>
<feature type="domain" description="Chitin-binding type-2" evidence="8">
    <location>
        <begin position="18"/>
        <end position="75"/>
    </location>
</feature>
<keyword evidence="5" id="KW-0325">Glycoprotein</keyword>
<evidence type="ECO:0000313" key="10">
    <source>
        <dbReference type="Proteomes" id="UP001153709"/>
    </source>
</evidence>
<dbReference type="SMART" id="SM00494">
    <property type="entry name" value="ChtBD2"/>
    <property type="match status" value="3"/>
</dbReference>
<keyword evidence="4" id="KW-1015">Disulfide bond</keyword>
<keyword evidence="10" id="KW-1185">Reference proteome</keyword>
<dbReference type="GO" id="GO:0005576">
    <property type="term" value="C:extracellular region"/>
    <property type="evidence" value="ECO:0007669"/>
    <property type="project" value="InterPro"/>
</dbReference>
<evidence type="ECO:0000256" key="7">
    <source>
        <dbReference type="SAM" id="SignalP"/>
    </source>
</evidence>
<feature type="chain" id="PRO_5040351660" description="Chitin-binding type-2 domain-containing protein" evidence="7">
    <location>
        <begin position="17"/>
        <end position="242"/>
    </location>
</feature>
<dbReference type="Pfam" id="PF01607">
    <property type="entry name" value="CBM_14"/>
    <property type="match status" value="3"/>
</dbReference>
<dbReference type="PANTHER" id="PTHR23301:SF0">
    <property type="entry name" value="CHITIN-BINDING TYPE-2 DOMAIN-CONTAINING PROTEIN-RELATED"/>
    <property type="match status" value="1"/>
</dbReference>
<protein>
    <recommendedName>
        <fullName evidence="8">Chitin-binding type-2 domain-containing protein</fullName>
    </recommendedName>
</protein>
<evidence type="ECO:0000259" key="8">
    <source>
        <dbReference type="SMART" id="SM00494"/>
    </source>
</evidence>
<keyword evidence="1" id="KW-0147">Chitin-binding</keyword>
<evidence type="ECO:0000256" key="5">
    <source>
        <dbReference type="ARBA" id="ARBA00023180"/>
    </source>
</evidence>
<keyword evidence="2 7" id="KW-0732">Signal</keyword>
<evidence type="ECO:0000256" key="4">
    <source>
        <dbReference type="ARBA" id="ARBA00023157"/>
    </source>
</evidence>
<feature type="region of interest" description="Disordered" evidence="6">
    <location>
        <begin position="221"/>
        <end position="242"/>
    </location>
</feature>
<feature type="signal peptide" evidence="7">
    <location>
        <begin position="1"/>
        <end position="16"/>
    </location>
</feature>
<accession>A0A9N9SR56</accession>
<evidence type="ECO:0000313" key="9">
    <source>
        <dbReference type="EMBL" id="CAG9827619.1"/>
    </source>
</evidence>
<dbReference type="InterPro" id="IPR051940">
    <property type="entry name" value="Chitin_bind-dev_reg"/>
</dbReference>
<organism evidence="9 10">
    <name type="scientific">Diabrotica balteata</name>
    <name type="common">Banded cucumber beetle</name>
    <dbReference type="NCBI Taxonomy" id="107213"/>
    <lineage>
        <taxon>Eukaryota</taxon>
        <taxon>Metazoa</taxon>
        <taxon>Ecdysozoa</taxon>
        <taxon>Arthropoda</taxon>
        <taxon>Hexapoda</taxon>
        <taxon>Insecta</taxon>
        <taxon>Pterygota</taxon>
        <taxon>Neoptera</taxon>
        <taxon>Endopterygota</taxon>
        <taxon>Coleoptera</taxon>
        <taxon>Polyphaga</taxon>
        <taxon>Cucujiformia</taxon>
        <taxon>Chrysomeloidea</taxon>
        <taxon>Chrysomelidae</taxon>
        <taxon>Galerucinae</taxon>
        <taxon>Diabroticina</taxon>
        <taxon>Diabroticites</taxon>
        <taxon>Diabrotica</taxon>
    </lineage>
</organism>
<dbReference type="AlphaFoldDB" id="A0A9N9SR56"/>
<dbReference type="OrthoDB" id="439917at2759"/>
<dbReference type="Gene3D" id="2.170.140.10">
    <property type="entry name" value="Chitin binding domain"/>
    <property type="match status" value="3"/>
</dbReference>
<gene>
    <name evidence="9" type="ORF">DIABBA_LOCUS1604</name>
</gene>
<evidence type="ECO:0000256" key="6">
    <source>
        <dbReference type="SAM" id="MobiDB-lite"/>
    </source>
</evidence>
<evidence type="ECO:0000256" key="1">
    <source>
        <dbReference type="ARBA" id="ARBA00022669"/>
    </source>
</evidence>
<dbReference type="Proteomes" id="UP001153709">
    <property type="component" value="Chromosome 1"/>
</dbReference>